<dbReference type="PANTHER" id="PTHR30203:SF24">
    <property type="entry name" value="BLR4935 PROTEIN"/>
    <property type="match status" value="1"/>
</dbReference>
<dbReference type="InterPro" id="IPR003423">
    <property type="entry name" value="OMP_efflux"/>
</dbReference>
<evidence type="ECO:0008006" key="3">
    <source>
        <dbReference type="Google" id="ProtNLM"/>
    </source>
</evidence>
<dbReference type="GO" id="GO:0015562">
    <property type="term" value="F:efflux transmembrane transporter activity"/>
    <property type="evidence" value="ECO:0007669"/>
    <property type="project" value="InterPro"/>
</dbReference>
<accession>A0A3B1A5U0</accession>
<dbReference type="PANTHER" id="PTHR30203">
    <property type="entry name" value="OUTER MEMBRANE CATION EFFLUX PROTEIN"/>
    <property type="match status" value="1"/>
</dbReference>
<dbReference type="SUPFAM" id="SSF56954">
    <property type="entry name" value="Outer membrane efflux proteins (OEP)"/>
    <property type="match status" value="1"/>
</dbReference>
<protein>
    <recommendedName>
        <fullName evidence="3">Heavy metal RND efflux outer membrane protein, CzcC family</fullName>
    </recommendedName>
</protein>
<dbReference type="EMBL" id="UOFR01000041">
    <property type="protein sequence ID" value="VAW96920.1"/>
    <property type="molecule type" value="Genomic_DNA"/>
</dbReference>
<dbReference type="Gene3D" id="1.20.1600.10">
    <property type="entry name" value="Outer membrane efflux proteins (OEP)"/>
    <property type="match status" value="1"/>
</dbReference>
<organism evidence="2">
    <name type="scientific">hydrothermal vent metagenome</name>
    <dbReference type="NCBI Taxonomy" id="652676"/>
    <lineage>
        <taxon>unclassified sequences</taxon>
        <taxon>metagenomes</taxon>
        <taxon>ecological metagenomes</taxon>
    </lineage>
</organism>
<evidence type="ECO:0000256" key="1">
    <source>
        <dbReference type="SAM" id="Coils"/>
    </source>
</evidence>
<dbReference type="Pfam" id="PF02321">
    <property type="entry name" value="OEP"/>
    <property type="match status" value="2"/>
</dbReference>
<name>A0A3B1A5U0_9ZZZZ</name>
<reference evidence="2" key="1">
    <citation type="submission" date="2018-06" db="EMBL/GenBank/DDBJ databases">
        <authorList>
            <person name="Zhirakovskaya E."/>
        </authorList>
    </citation>
    <scope>NUCLEOTIDE SEQUENCE</scope>
</reference>
<keyword evidence="1" id="KW-0175">Coiled coil</keyword>
<gene>
    <name evidence="2" type="ORF">MNBD_GAMMA21-2933</name>
</gene>
<dbReference type="AlphaFoldDB" id="A0A3B1A5U0"/>
<dbReference type="InterPro" id="IPR010131">
    <property type="entry name" value="MdtP/NodT-like"/>
</dbReference>
<feature type="coiled-coil region" evidence="1">
    <location>
        <begin position="177"/>
        <end position="204"/>
    </location>
</feature>
<evidence type="ECO:0000313" key="2">
    <source>
        <dbReference type="EMBL" id="VAW96920.1"/>
    </source>
</evidence>
<sequence length="418" mass="46991">MRRLMCLGMFVLLGPLQAEPGQTESVISLDQALIRVLESNPELQGASYKSQAAVARIRAAQQSPAMSVNIGLENFAGSGRLNGSQSLESTLSLSKIFELGSKSERRGEVASQQSFLLESKQDARRLDILATTAKHFIHASTNQAELQLSHDKLKLLQRSYKVVEKRVKAGRSPVAERRRVAIAIARAEIELEHAEHKLKTSKLRLATMWGSYRVNFSAVTGDLYALQAIEPFTQFEQWLDRNPDLVQFATEQRLAQARINLAQSKASADVEFTAGVRHFNTNNDGAFVMEARIPFGLSSRAAPLIEEQQQLSQQVAYRFEQQKLSLYSSLYEIYQELTHSYQAVALFRSRILPEARKALKEYEKGYAAGRYSFLQLIDAQQTLLDARLEVVTNAANYHRYRIEIDRLTGARLQTGVKP</sequence>
<proteinExistence type="predicted"/>